<dbReference type="Gene3D" id="3.40.250.10">
    <property type="entry name" value="Rhodanese-like domain"/>
    <property type="match status" value="1"/>
</dbReference>
<accession>A0ABT2HXP9</accession>
<dbReference type="InterPro" id="IPR001763">
    <property type="entry name" value="Rhodanese-like_dom"/>
</dbReference>
<dbReference type="EMBL" id="JALXSQ010000019">
    <property type="protein sequence ID" value="MCT2042900.1"/>
    <property type="molecule type" value="Genomic_DNA"/>
</dbReference>
<keyword evidence="4" id="KW-1185">Reference proteome</keyword>
<organism evidence="3 4">
    <name type="scientific">Pseudoclavibacter albus</name>
    <dbReference type="NCBI Taxonomy" id="272241"/>
    <lineage>
        <taxon>Bacteria</taxon>
        <taxon>Bacillati</taxon>
        <taxon>Actinomycetota</taxon>
        <taxon>Actinomycetes</taxon>
        <taxon>Micrococcales</taxon>
        <taxon>Microbacteriaceae</taxon>
        <taxon>Pseudoclavibacter</taxon>
    </lineage>
</organism>
<evidence type="ECO:0000256" key="1">
    <source>
        <dbReference type="SAM" id="MobiDB-lite"/>
    </source>
</evidence>
<dbReference type="SMART" id="SM00450">
    <property type="entry name" value="RHOD"/>
    <property type="match status" value="1"/>
</dbReference>
<dbReference type="SUPFAM" id="SSF52821">
    <property type="entry name" value="Rhodanese/Cell cycle control phosphatase"/>
    <property type="match status" value="1"/>
</dbReference>
<evidence type="ECO:0000313" key="4">
    <source>
        <dbReference type="Proteomes" id="UP001525379"/>
    </source>
</evidence>
<gene>
    <name evidence="3" type="ORF">M3D15_06100</name>
</gene>
<feature type="region of interest" description="Disordered" evidence="1">
    <location>
        <begin position="77"/>
        <end position="99"/>
    </location>
</feature>
<dbReference type="CDD" id="cd00158">
    <property type="entry name" value="RHOD"/>
    <property type="match status" value="1"/>
</dbReference>
<name>A0ABT2HXP9_9MICO</name>
<dbReference type="Proteomes" id="UP001525379">
    <property type="component" value="Unassembled WGS sequence"/>
</dbReference>
<proteinExistence type="predicted"/>
<feature type="domain" description="Rhodanese" evidence="2">
    <location>
        <begin position="18"/>
        <end position="99"/>
    </location>
</feature>
<dbReference type="Pfam" id="PF00581">
    <property type="entry name" value="Rhodanese"/>
    <property type="match status" value="1"/>
</dbReference>
<sequence length="99" mass="10697">MEQMTTSELAAQGSVRPLIDVREADEFASGHVPWAVNVPMSELVARVHEIPDVPVNIICQSGGRSARAAEYLEQQHGRQATNVTGGTGQWIAEGRETAQ</sequence>
<dbReference type="PROSITE" id="PS50206">
    <property type="entry name" value="RHODANESE_3"/>
    <property type="match status" value="1"/>
</dbReference>
<dbReference type="InterPro" id="IPR036873">
    <property type="entry name" value="Rhodanese-like_dom_sf"/>
</dbReference>
<evidence type="ECO:0000259" key="2">
    <source>
        <dbReference type="PROSITE" id="PS50206"/>
    </source>
</evidence>
<evidence type="ECO:0000313" key="3">
    <source>
        <dbReference type="EMBL" id="MCT2042900.1"/>
    </source>
</evidence>
<dbReference type="PANTHER" id="PTHR43031:SF1">
    <property type="entry name" value="PYRIDINE NUCLEOTIDE-DISULPHIDE OXIDOREDUCTASE"/>
    <property type="match status" value="1"/>
</dbReference>
<dbReference type="InterPro" id="IPR050229">
    <property type="entry name" value="GlpE_sulfurtransferase"/>
</dbReference>
<reference evidence="3 4" key="1">
    <citation type="submission" date="2022-04" db="EMBL/GenBank/DDBJ databases">
        <title>Human microbiome associated bacterial genomes.</title>
        <authorList>
            <person name="Sandstrom S."/>
            <person name="Salamzade R."/>
            <person name="Kalan L.R."/>
        </authorList>
    </citation>
    <scope>NUCLEOTIDE SEQUENCE [LARGE SCALE GENOMIC DNA]</scope>
    <source>
        <strain evidence="4">p3-SID1799</strain>
    </source>
</reference>
<protein>
    <submittedName>
        <fullName evidence="3">Rhodanese-like domain-containing protein</fullName>
    </submittedName>
</protein>
<comment type="caution">
    <text evidence="3">The sequence shown here is derived from an EMBL/GenBank/DDBJ whole genome shotgun (WGS) entry which is preliminary data.</text>
</comment>
<dbReference type="PANTHER" id="PTHR43031">
    <property type="entry name" value="FAD-DEPENDENT OXIDOREDUCTASE"/>
    <property type="match status" value="1"/>
</dbReference>